<evidence type="ECO:0000259" key="3">
    <source>
        <dbReference type="Pfam" id="PF00155"/>
    </source>
</evidence>
<dbReference type="Gene3D" id="3.40.640.10">
    <property type="entry name" value="Type I PLP-dependent aspartate aminotransferase-like (Major domain)"/>
    <property type="match status" value="1"/>
</dbReference>
<dbReference type="InterPro" id="IPR004839">
    <property type="entry name" value="Aminotransferase_I/II_large"/>
</dbReference>
<dbReference type="RefSeq" id="WP_304434746.1">
    <property type="nucleotide sequence ID" value="NZ_JAUKUC010000001.1"/>
</dbReference>
<dbReference type="SUPFAM" id="SSF53383">
    <property type="entry name" value="PLP-dependent transferases"/>
    <property type="match status" value="1"/>
</dbReference>
<dbReference type="InterPro" id="IPR015422">
    <property type="entry name" value="PyrdxlP-dep_Trfase_small"/>
</dbReference>
<feature type="domain" description="Aminotransferase class I/classII large" evidence="3">
    <location>
        <begin position="45"/>
        <end position="339"/>
    </location>
</feature>
<dbReference type="InterPro" id="IPR015424">
    <property type="entry name" value="PyrdxlP-dep_Trfase"/>
</dbReference>
<protein>
    <submittedName>
        <fullName evidence="4">Aminotransferase class I/II-fold pyridoxal phosphate-dependent enzyme</fullName>
    </submittedName>
</protein>
<comment type="caution">
    <text evidence="4">The sequence shown here is derived from an EMBL/GenBank/DDBJ whole genome shotgun (WGS) entry which is preliminary data.</text>
</comment>
<organism evidence="4 5">
    <name type="scientific">Maribacter confluentis</name>
    <dbReference type="NCBI Taxonomy" id="1656093"/>
    <lineage>
        <taxon>Bacteria</taxon>
        <taxon>Pseudomonadati</taxon>
        <taxon>Bacteroidota</taxon>
        <taxon>Flavobacteriia</taxon>
        <taxon>Flavobacteriales</taxon>
        <taxon>Flavobacteriaceae</taxon>
        <taxon>Maribacter</taxon>
    </lineage>
</organism>
<gene>
    <name evidence="4" type="ORF">Q2T41_02215</name>
</gene>
<evidence type="ECO:0000256" key="2">
    <source>
        <dbReference type="ARBA" id="ARBA00022679"/>
    </source>
</evidence>
<accession>A0ABT8RKJ0</accession>
<dbReference type="GO" id="GO:0008483">
    <property type="term" value="F:transaminase activity"/>
    <property type="evidence" value="ECO:0007669"/>
    <property type="project" value="UniProtKB-KW"/>
</dbReference>
<comment type="cofactor">
    <cofactor evidence="1">
        <name>pyridoxal 5'-phosphate</name>
        <dbReference type="ChEBI" id="CHEBI:597326"/>
    </cofactor>
</comment>
<keyword evidence="4" id="KW-0032">Aminotransferase</keyword>
<keyword evidence="5" id="KW-1185">Reference proteome</keyword>
<dbReference type="InterPro" id="IPR015421">
    <property type="entry name" value="PyrdxlP-dep_Trfase_major"/>
</dbReference>
<reference evidence="4" key="1">
    <citation type="journal article" date="2014" name="Int. J. Syst. Evol. Microbiol.">
        <title>Complete genome of a new Firmicutes species belonging to the dominant human colonic microbiota ('Ruminococcus bicirculans') reveals two chromosomes and a selective capacity to utilize plant glucans.</title>
        <authorList>
            <consortium name="NISC Comparative Sequencing Program"/>
            <person name="Wegmann U."/>
            <person name="Louis P."/>
            <person name="Goesmann A."/>
            <person name="Henrissat B."/>
            <person name="Duncan S.H."/>
            <person name="Flint H.J."/>
        </authorList>
    </citation>
    <scope>NUCLEOTIDE SEQUENCE</scope>
    <source>
        <strain evidence="4">CECT 8869</strain>
    </source>
</reference>
<dbReference type="Pfam" id="PF00155">
    <property type="entry name" value="Aminotran_1_2"/>
    <property type="match status" value="1"/>
</dbReference>
<dbReference type="Gene3D" id="3.90.1150.10">
    <property type="entry name" value="Aspartate Aminotransferase, domain 1"/>
    <property type="match status" value="1"/>
</dbReference>
<evidence type="ECO:0000313" key="4">
    <source>
        <dbReference type="EMBL" id="MDO1511479.1"/>
    </source>
</evidence>
<evidence type="ECO:0000256" key="1">
    <source>
        <dbReference type="ARBA" id="ARBA00001933"/>
    </source>
</evidence>
<dbReference type="PANTHER" id="PTHR13693">
    <property type="entry name" value="CLASS II AMINOTRANSFERASE/8-AMINO-7-OXONONANOATE SYNTHASE"/>
    <property type="match status" value="1"/>
</dbReference>
<dbReference type="Proteomes" id="UP001168579">
    <property type="component" value="Unassembled WGS sequence"/>
</dbReference>
<name>A0ABT8RKJ0_9FLAO</name>
<dbReference type="EMBL" id="JAUKUC010000001">
    <property type="protein sequence ID" value="MDO1511479.1"/>
    <property type="molecule type" value="Genomic_DNA"/>
</dbReference>
<reference evidence="4" key="2">
    <citation type="submission" date="2023-06" db="EMBL/GenBank/DDBJ databases">
        <authorList>
            <person name="Lucena T."/>
            <person name="Sun Q."/>
        </authorList>
    </citation>
    <scope>NUCLEOTIDE SEQUENCE</scope>
    <source>
        <strain evidence="4">CECT 8869</strain>
    </source>
</reference>
<dbReference type="InterPro" id="IPR050087">
    <property type="entry name" value="AON_synthase_class-II"/>
</dbReference>
<sequence>MYNLNEFPGREVKIGGKNYLYFGGTSYLGLQTNMAFQALYLENMKRYGTGYGASRKSNIKLSVYDEVEHYLAHIVGSEQCMTMSSGYLAGQLIYQFLCKNDHKLFYAPQTHSALSNEMTNKYATILAMITDLKKFPNQEKVILLDSIDFNGQHYPDYHWLTSIPLQHTTLVVDDSHGIGITGINGSGSYRFLQSLNPKNLVVSCSLGKGYGIGAGAIFGSSTMIERLRDTEMYGGSSPAAPAALATIKDAEHIIHEKQLVLQKNLTLFTKNVQLPSLFKFSTGHPTFSFQNEQLTLYLEKNGIIVTNFRYPTSNDAVMSRIVISALHTAEDILTLCDTINRFDPS</sequence>
<evidence type="ECO:0000313" key="5">
    <source>
        <dbReference type="Proteomes" id="UP001168579"/>
    </source>
</evidence>
<keyword evidence="2" id="KW-0808">Transferase</keyword>
<proteinExistence type="predicted"/>